<dbReference type="AlphaFoldDB" id="A0A0M0K6S7"/>
<keyword evidence="1" id="KW-0378">Hydrolase</keyword>
<reference evidence="3" key="1">
    <citation type="journal article" date="2015" name="PLoS Genet.">
        <title>Genome Sequence and Transcriptome Analyses of Chrysochromulina tobin: Metabolic Tools for Enhanced Algal Fitness in the Prominent Order Prymnesiales (Haptophyceae).</title>
        <authorList>
            <person name="Hovde B.T."/>
            <person name="Deodato C.R."/>
            <person name="Hunsperger H.M."/>
            <person name="Ryken S.A."/>
            <person name="Yost W."/>
            <person name="Jha R.K."/>
            <person name="Patterson J."/>
            <person name="Monnat R.J. Jr."/>
            <person name="Barlow S.B."/>
            <person name="Starkenburg S.R."/>
            <person name="Cattolico R.A."/>
        </authorList>
    </citation>
    <scope>NUCLEOTIDE SEQUENCE</scope>
    <source>
        <strain evidence="3">CCMP291</strain>
    </source>
</reference>
<dbReference type="OrthoDB" id="10267058at2759"/>
<proteinExistence type="predicted"/>
<comment type="caution">
    <text evidence="2">The sequence shown here is derived from an EMBL/GenBank/DDBJ whole genome shotgun (WGS) entry which is preliminary data.</text>
</comment>
<keyword evidence="3" id="KW-1185">Reference proteome</keyword>
<accession>A0A0M0K6S7</accession>
<dbReference type="PANTHER" id="PTHR43213:SF4">
    <property type="entry name" value="7-METHYL-GTP PYROPHOSPHATASE"/>
    <property type="match status" value="1"/>
</dbReference>
<evidence type="ECO:0000313" key="2">
    <source>
        <dbReference type="EMBL" id="KOO34576.1"/>
    </source>
</evidence>
<dbReference type="InterPro" id="IPR003697">
    <property type="entry name" value="Maf-like"/>
</dbReference>
<dbReference type="Proteomes" id="UP000037460">
    <property type="component" value="Unassembled WGS sequence"/>
</dbReference>
<dbReference type="GO" id="GO:0047429">
    <property type="term" value="F:nucleoside triphosphate diphosphatase activity"/>
    <property type="evidence" value="ECO:0007669"/>
    <property type="project" value="InterPro"/>
</dbReference>
<dbReference type="EMBL" id="JWZX01001170">
    <property type="protein sequence ID" value="KOO34576.1"/>
    <property type="molecule type" value="Genomic_DNA"/>
</dbReference>
<name>A0A0M0K6S7_9EUKA</name>
<evidence type="ECO:0000256" key="1">
    <source>
        <dbReference type="ARBA" id="ARBA00022801"/>
    </source>
</evidence>
<organism evidence="2 3">
    <name type="scientific">Chrysochromulina tobinii</name>
    <dbReference type="NCBI Taxonomy" id="1460289"/>
    <lineage>
        <taxon>Eukaryota</taxon>
        <taxon>Haptista</taxon>
        <taxon>Haptophyta</taxon>
        <taxon>Prymnesiophyceae</taxon>
        <taxon>Prymnesiales</taxon>
        <taxon>Chrysochromulinaceae</taxon>
        <taxon>Chrysochromulina</taxon>
    </lineage>
</organism>
<dbReference type="PANTHER" id="PTHR43213">
    <property type="entry name" value="BIFUNCTIONAL DTTP/UTP PYROPHOSPHATASE/METHYLTRANSFERASE PROTEIN-RELATED"/>
    <property type="match status" value="1"/>
</dbReference>
<dbReference type="InterPro" id="IPR029001">
    <property type="entry name" value="ITPase-like_fam"/>
</dbReference>
<dbReference type="SUPFAM" id="SSF52972">
    <property type="entry name" value="ITPase-like"/>
    <property type="match status" value="1"/>
</dbReference>
<sequence>MGFTFEVVKPGIDEKAIRYSDPAELVIALGKAKAAALLAGPRAEDFRNKKAFLLTADQVVVCGSTILEKPESADEARQFIARYAVVPPRTVGSCVITDPLSGEQFCAVDEASVIFEPIPAETVTALIEEGEIFYCAGGLMVEHPLVQPHIVRMDGAMDSIMGLCKATVLRLLAEAVACRANDGRETA</sequence>
<gene>
    <name evidence="2" type="ORF">Ctob_007874</name>
</gene>
<evidence type="ECO:0000313" key="3">
    <source>
        <dbReference type="Proteomes" id="UP000037460"/>
    </source>
</evidence>
<dbReference type="Pfam" id="PF02545">
    <property type="entry name" value="Maf"/>
    <property type="match status" value="1"/>
</dbReference>
<dbReference type="Gene3D" id="3.90.950.10">
    <property type="match status" value="1"/>
</dbReference>
<protein>
    <submittedName>
        <fullName evidence="2">Maf family protein</fullName>
    </submittedName>
</protein>
<dbReference type="PIRSF" id="PIRSF006305">
    <property type="entry name" value="Maf"/>
    <property type="match status" value="1"/>
</dbReference>